<evidence type="ECO:0000256" key="4">
    <source>
        <dbReference type="SAM" id="MobiDB-lite"/>
    </source>
</evidence>
<organism evidence="6 7">
    <name type="scientific">Salegentibacter mishustinae</name>
    <dbReference type="NCBI Taxonomy" id="270918"/>
    <lineage>
        <taxon>Bacteria</taxon>
        <taxon>Pseudomonadati</taxon>
        <taxon>Bacteroidota</taxon>
        <taxon>Flavobacteriia</taxon>
        <taxon>Flavobacteriales</taxon>
        <taxon>Flavobacteriaceae</taxon>
        <taxon>Salegentibacter</taxon>
    </lineage>
</organism>
<feature type="chain" id="PRO_5006389069" description="Outer membrane chaperone Skp" evidence="5">
    <location>
        <begin position="21"/>
        <end position="267"/>
    </location>
</feature>
<keyword evidence="7" id="KW-1185">Reference proteome</keyword>
<dbReference type="InterPro" id="IPR005632">
    <property type="entry name" value="Chaperone_Skp"/>
</dbReference>
<dbReference type="GO" id="GO:0050821">
    <property type="term" value="P:protein stabilization"/>
    <property type="evidence" value="ECO:0007669"/>
    <property type="project" value="TreeGrafter"/>
</dbReference>
<dbReference type="Pfam" id="PF03938">
    <property type="entry name" value="OmpH"/>
    <property type="match status" value="1"/>
</dbReference>
<keyword evidence="3" id="KW-0175">Coiled coil</keyword>
<dbReference type="PANTHER" id="PTHR35089:SF1">
    <property type="entry name" value="CHAPERONE PROTEIN SKP"/>
    <property type="match status" value="1"/>
</dbReference>
<evidence type="ECO:0000313" key="7">
    <source>
        <dbReference type="Proteomes" id="UP000051643"/>
    </source>
</evidence>
<dbReference type="GO" id="GO:0005829">
    <property type="term" value="C:cytosol"/>
    <property type="evidence" value="ECO:0007669"/>
    <property type="project" value="TreeGrafter"/>
</dbReference>
<dbReference type="SUPFAM" id="SSF111384">
    <property type="entry name" value="OmpH-like"/>
    <property type="match status" value="1"/>
</dbReference>
<feature type="region of interest" description="Disordered" evidence="4">
    <location>
        <begin position="178"/>
        <end position="267"/>
    </location>
</feature>
<evidence type="ECO:0000256" key="3">
    <source>
        <dbReference type="SAM" id="Coils"/>
    </source>
</evidence>
<evidence type="ECO:0000256" key="5">
    <source>
        <dbReference type="SAM" id="SignalP"/>
    </source>
</evidence>
<dbReference type="Proteomes" id="UP000051643">
    <property type="component" value="Unassembled WGS sequence"/>
</dbReference>
<name>A0A0Q9Z3Z6_9FLAO</name>
<comment type="similarity">
    <text evidence="1">Belongs to the Skp family.</text>
</comment>
<sequence>MLKRTFLFTLFILIGFGANAQKPINIGYVDMEYILENVPEYQQASTQLDQRVKEWQNEIEQKRKEINEMKTSLQNERALLTPELIEEREEEIAYQQEQATDYEQKRFGPKGDYMIQKRQLIKPIQDQVFTAVQEIAETRDFDFIFDRNSESGMLFAKNRFDLSDQVLRSINRASNRRQIETKQEERELERAEARTAEEDEELSAREQAFEDRKSERQALIEERRRKQDSIKEARQRAFEERRERILKERQQKRDSIEAARARKDTIN</sequence>
<dbReference type="GO" id="GO:0051082">
    <property type="term" value="F:unfolded protein binding"/>
    <property type="evidence" value="ECO:0007669"/>
    <property type="project" value="InterPro"/>
</dbReference>
<feature type="signal peptide" evidence="5">
    <location>
        <begin position="1"/>
        <end position="20"/>
    </location>
</feature>
<reference evidence="6" key="1">
    <citation type="submission" date="2015-10" db="EMBL/GenBank/DDBJ databases">
        <title>Draft genome sequence of Salegentibacter mishustinae KCTC 12263.</title>
        <authorList>
            <person name="Lin W."/>
            <person name="Zheng Q."/>
        </authorList>
    </citation>
    <scope>NUCLEOTIDE SEQUENCE [LARGE SCALE GENOMIC DNA]</scope>
    <source>
        <strain evidence="6">KCTC 12263</strain>
    </source>
</reference>
<dbReference type="EMBL" id="LKTP01000035">
    <property type="protein sequence ID" value="KRG27557.1"/>
    <property type="molecule type" value="Genomic_DNA"/>
</dbReference>
<comment type="caution">
    <text evidence="6">The sequence shown here is derived from an EMBL/GenBank/DDBJ whole genome shotgun (WGS) entry which is preliminary data.</text>
</comment>
<dbReference type="SMART" id="SM00935">
    <property type="entry name" value="OmpH"/>
    <property type="match status" value="1"/>
</dbReference>
<keyword evidence="2 5" id="KW-0732">Signal</keyword>
<dbReference type="InterPro" id="IPR024930">
    <property type="entry name" value="Skp_dom_sf"/>
</dbReference>
<protein>
    <recommendedName>
        <fullName evidence="8">Outer membrane chaperone Skp</fullName>
    </recommendedName>
</protein>
<evidence type="ECO:0000256" key="1">
    <source>
        <dbReference type="ARBA" id="ARBA00009091"/>
    </source>
</evidence>
<proteinExistence type="inferred from homology"/>
<evidence type="ECO:0000313" key="6">
    <source>
        <dbReference type="EMBL" id="KRG27557.1"/>
    </source>
</evidence>
<dbReference type="RefSeq" id="WP_057482904.1">
    <property type="nucleotide sequence ID" value="NZ_BMWR01000005.1"/>
</dbReference>
<dbReference type="AlphaFoldDB" id="A0A0Q9Z3Z6"/>
<dbReference type="Gene3D" id="3.30.910.20">
    <property type="entry name" value="Skp domain"/>
    <property type="match status" value="1"/>
</dbReference>
<accession>A0A0Q9Z3Z6</accession>
<dbReference type="PANTHER" id="PTHR35089">
    <property type="entry name" value="CHAPERONE PROTEIN SKP"/>
    <property type="match status" value="1"/>
</dbReference>
<gene>
    <name evidence="6" type="ORF">APR42_10800</name>
</gene>
<feature type="coiled-coil region" evidence="3">
    <location>
        <begin position="38"/>
        <end position="105"/>
    </location>
</feature>
<dbReference type="OrthoDB" id="9788552at2"/>
<evidence type="ECO:0000256" key="2">
    <source>
        <dbReference type="ARBA" id="ARBA00022729"/>
    </source>
</evidence>
<dbReference type="STRING" id="270918.APR42_10800"/>
<evidence type="ECO:0008006" key="8">
    <source>
        <dbReference type="Google" id="ProtNLM"/>
    </source>
</evidence>